<reference evidence="1 2" key="1">
    <citation type="journal article" date="2019" name="Commun. Biol.">
        <title>The bagworm genome reveals a unique fibroin gene that provides high tensile strength.</title>
        <authorList>
            <person name="Kono N."/>
            <person name="Nakamura H."/>
            <person name="Ohtoshi R."/>
            <person name="Tomita M."/>
            <person name="Numata K."/>
            <person name="Arakawa K."/>
        </authorList>
    </citation>
    <scope>NUCLEOTIDE SEQUENCE [LARGE SCALE GENOMIC DNA]</scope>
</reference>
<protein>
    <submittedName>
        <fullName evidence="1">Uncharacterized protein</fullName>
    </submittedName>
</protein>
<evidence type="ECO:0000313" key="1">
    <source>
        <dbReference type="EMBL" id="GBP06241.1"/>
    </source>
</evidence>
<dbReference type="Proteomes" id="UP000299102">
    <property type="component" value="Unassembled WGS sequence"/>
</dbReference>
<evidence type="ECO:0000313" key="2">
    <source>
        <dbReference type="Proteomes" id="UP000299102"/>
    </source>
</evidence>
<proteinExistence type="predicted"/>
<comment type="caution">
    <text evidence="1">The sequence shown here is derived from an EMBL/GenBank/DDBJ whole genome shotgun (WGS) entry which is preliminary data.</text>
</comment>
<name>A0A4C1SZ13_EUMVA</name>
<organism evidence="1 2">
    <name type="scientific">Eumeta variegata</name>
    <name type="common">Bagworm moth</name>
    <name type="synonym">Eumeta japonica</name>
    <dbReference type="NCBI Taxonomy" id="151549"/>
    <lineage>
        <taxon>Eukaryota</taxon>
        <taxon>Metazoa</taxon>
        <taxon>Ecdysozoa</taxon>
        <taxon>Arthropoda</taxon>
        <taxon>Hexapoda</taxon>
        <taxon>Insecta</taxon>
        <taxon>Pterygota</taxon>
        <taxon>Neoptera</taxon>
        <taxon>Endopterygota</taxon>
        <taxon>Lepidoptera</taxon>
        <taxon>Glossata</taxon>
        <taxon>Ditrysia</taxon>
        <taxon>Tineoidea</taxon>
        <taxon>Psychidae</taxon>
        <taxon>Oiketicinae</taxon>
        <taxon>Eumeta</taxon>
    </lineage>
</organism>
<keyword evidence="2" id="KW-1185">Reference proteome</keyword>
<sequence length="163" mass="18255">MTSHALGFVRELSARLRAAVFVARRVKFSTVSPSYGIKSPPRIRRSYGALSIFGVFRFGRRASAGGSRVVPFCFVKPDLCVYATRHSWIEGSNSRVVKGFVKGTSRCKREISASDDLTNDFYELRSNSLRDCNMLSCRSRSCHRITDNVPQQLPDLHCASAEE</sequence>
<gene>
    <name evidence="1" type="ORF">EVAR_3589_1</name>
</gene>
<accession>A0A4C1SZ13</accession>
<dbReference type="EMBL" id="BGZK01000021">
    <property type="protein sequence ID" value="GBP06241.1"/>
    <property type="molecule type" value="Genomic_DNA"/>
</dbReference>
<dbReference type="AlphaFoldDB" id="A0A4C1SZ13"/>